<organism evidence="2 3">
    <name type="scientific">Finegoldia magna BVS033A4</name>
    <dbReference type="NCBI Taxonomy" id="866773"/>
    <lineage>
        <taxon>Bacteria</taxon>
        <taxon>Bacillati</taxon>
        <taxon>Bacillota</taxon>
        <taxon>Tissierellia</taxon>
        <taxon>Tissierellales</taxon>
        <taxon>Peptoniphilaceae</taxon>
        <taxon>Finegoldia</taxon>
    </lineage>
</organism>
<dbReference type="Proteomes" id="UP000003807">
    <property type="component" value="Unassembled WGS sequence"/>
</dbReference>
<dbReference type="RefSeq" id="WP_002839265.1">
    <property type="nucleotide sequence ID" value="NZ_AEDP01000018.1"/>
</dbReference>
<feature type="domain" description="YopX protein" evidence="1">
    <location>
        <begin position="4"/>
        <end position="124"/>
    </location>
</feature>
<evidence type="ECO:0000259" key="1">
    <source>
        <dbReference type="Pfam" id="PF09643"/>
    </source>
</evidence>
<name>E1KWJ9_FINMA</name>
<evidence type="ECO:0000313" key="3">
    <source>
        <dbReference type="Proteomes" id="UP000003807"/>
    </source>
</evidence>
<dbReference type="Pfam" id="PF09643">
    <property type="entry name" value="YopX"/>
    <property type="match status" value="1"/>
</dbReference>
<accession>E1KWJ9</accession>
<dbReference type="Gene3D" id="2.30.30.290">
    <property type="entry name" value="YopX-like domains"/>
    <property type="match status" value="1"/>
</dbReference>
<sequence length="127" mass="14809">MIPKFRAYFDRYERMIYNIGVVNENCILVDFNGDGDLETIFLTNDISLMQSLGLKDQNGNEIYEGDILTDEGGFEGDSWDYGTIKFDKDEYTFYIDWKNEEILESITNCEEYSIAGNIYENKELTEV</sequence>
<dbReference type="InterPro" id="IPR019096">
    <property type="entry name" value="YopX_protein"/>
</dbReference>
<gene>
    <name evidence="2" type="ORF">HMPREF9289_0738</name>
</gene>
<dbReference type="OrthoDB" id="1809393at2"/>
<dbReference type="SUPFAM" id="SSF159006">
    <property type="entry name" value="YopX-like"/>
    <property type="match status" value="1"/>
</dbReference>
<dbReference type="InterPro" id="IPR023385">
    <property type="entry name" value="YopX-like_C"/>
</dbReference>
<dbReference type="AlphaFoldDB" id="E1KWJ9"/>
<evidence type="ECO:0000313" key="2">
    <source>
        <dbReference type="EMBL" id="EFL54586.1"/>
    </source>
</evidence>
<reference evidence="2 3" key="1">
    <citation type="submission" date="2010-08" db="EMBL/GenBank/DDBJ databases">
        <authorList>
            <person name="Durkin A.S."/>
            <person name="Madupu R."/>
            <person name="Torralba M."/>
            <person name="Gillis M."/>
            <person name="Methe B."/>
            <person name="Sutton G."/>
            <person name="Nelson K.E."/>
        </authorList>
    </citation>
    <scope>NUCLEOTIDE SEQUENCE [LARGE SCALE GENOMIC DNA]</scope>
    <source>
        <strain evidence="2 3">BVS033A4</strain>
    </source>
</reference>
<dbReference type="EMBL" id="AEDP01000018">
    <property type="protein sequence ID" value="EFL54586.1"/>
    <property type="molecule type" value="Genomic_DNA"/>
</dbReference>
<comment type="caution">
    <text evidence="2">The sequence shown here is derived from an EMBL/GenBank/DDBJ whole genome shotgun (WGS) entry which is preliminary data.</text>
</comment>
<proteinExistence type="predicted"/>
<protein>
    <recommendedName>
        <fullName evidence="1">YopX protein domain-containing protein</fullName>
    </recommendedName>
</protein>